<evidence type="ECO:0000313" key="8">
    <source>
        <dbReference type="EMBL" id="MCH6469688.1"/>
    </source>
</evidence>
<evidence type="ECO:0000256" key="5">
    <source>
        <dbReference type="ARBA" id="ARBA00023136"/>
    </source>
</evidence>
<evidence type="ECO:0000256" key="2">
    <source>
        <dbReference type="ARBA" id="ARBA00022475"/>
    </source>
</evidence>
<keyword evidence="4 6" id="KW-1133">Transmembrane helix</keyword>
<proteinExistence type="predicted"/>
<comment type="caution">
    <text evidence="8">The sequence shown here is derived from an EMBL/GenBank/DDBJ whole genome shotgun (WGS) entry which is preliminary data.</text>
</comment>
<protein>
    <submittedName>
        <fullName evidence="8">Type II secretion system F family protein</fullName>
    </submittedName>
</protein>
<feature type="transmembrane region" description="Helical" evidence="6">
    <location>
        <begin position="6"/>
        <end position="27"/>
    </location>
</feature>
<evidence type="ECO:0000256" key="3">
    <source>
        <dbReference type="ARBA" id="ARBA00022692"/>
    </source>
</evidence>
<dbReference type="Pfam" id="PF00482">
    <property type="entry name" value="T2SSF"/>
    <property type="match status" value="1"/>
</dbReference>
<organism evidence="8 9">
    <name type="scientific">Sinomonas terrae</name>
    <dbReference type="NCBI Taxonomy" id="2908838"/>
    <lineage>
        <taxon>Bacteria</taxon>
        <taxon>Bacillati</taxon>
        <taxon>Actinomycetota</taxon>
        <taxon>Actinomycetes</taxon>
        <taxon>Micrococcales</taxon>
        <taxon>Micrococcaceae</taxon>
        <taxon>Sinomonas</taxon>
    </lineage>
</organism>
<evidence type="ECO:0000256" key="6">
    <source>
        <dbReference type="SAM" id="Phobius"/>
    </source>
</evidence>
<accession>A0ABS9TZ86</accession>
<dbReference type="PANTHER" id="PTHR35007:SF2">
    <property type="entry name" value="PILUS ASSEMBLE PROTEIN"/>
    <property type="match status" value="1"/>
</dbReference>
<evidence type="ECO:0000259" key="7">
    <source>
        <dbReference type="Pfam" id="PF00482"/>
    </source>
</evidence>
<evidence type="ECO:0000313" key="9">
    <source>
        <dbReference type="Proteomes" id="UP001202922"/>
    </source>
</evidence>
<dbReference type="PANTHER" id="PTHR35007">
    <property type="entry name" value="INTEGRAL MEMBRANE PROTEIN-RELATED"/>
    <property type="match status" value="1"/>
</dbReference>
<feature type="transmembrane region" description="Helical" evidence="6">
    <location>
        <begin position="111"/>
        <end position="132"/>
    </location>
</feature>
<comment type="subcellular location">
    <subcellularLocation>
        <location evidence="1">Cell membrane</location>
        <topology evidence="1">Multi-pass membrane protein</topology>
    </subcellularLocation>
</comment>
<keyword evidence="5 6" id="KW-0472">Membrane</keyword>
<reference evidence="8 9" key="1">
    <citation type="submission" date="2022-03" db="EMBL/GenBank/DDBJ databases">
        <title>Sinomonas sp. isolated from a soil.</title>
        <authorList>
            <person name="Han J."/>
            <person name="Kim D.-U."/>
        </authorList>
    </citation>
    <scope>NUCLEOTIDE SEQUENCE [LARGE SCALE GENOMIC DNA]</scope>
    <source>
        <strain evidence="8 9">5-5</strain>
    </source>
</reference>
<sequence length="333" mass="34809">MSPTIGLAVLSGTLLGVGVWITCVRLPTARRTTFAERVAPQLRSVDASSRLLRSDNLDVTPFGSLERILRPVLAEALKSMSGLNAGKDALERRLAQAGSSRRVVEFRSEQVLWAGVSFALGSVLAIAGASAGRIAPPLAAVLALAAGAAGFLGREFALASAVRKRRRRILAEFPAMADMFALAVGAGETAAGALGRLAGHSTGALADEFSRVVSETRAGTTLVAALRAMAVRLDIAPISRFVDGLVVAIERGTPLADVLRAQAQDVRDAAKRDLMEAAGRKEIGMMVPLVFGILPLTILFAVFPGCQRPVGFPRGRPVVFPGGGHLSSPRMAS</sequence>
<evidence type="ECO:0000256" key="4">
    <source>
        <dbReference type="ARBA" id="ARBA00022989"/>
    </source>
</evidence>
<keyword evidence="2" id="KW-1003">Cell membrane</keyword>
<keyword evidence="9" id="KW-1185">Reference proteome</keyword>
<evidence type="ECO:0000256" key="1">
    <source>
        <dbReference type="ARBA" id="ARBA00004651"/>
    </source>
</evidence>
<keyword evidence="3 6" id="KW-0812">Transmembrane</keyword>
<dbReference type="InterPro" id="IPR018076">
    <property type="entry name" value="T2SS_GspF_dom"/>
</dbReference>
<feature type="transmembrane region" description="Helical" evidence="6">
    <location>
        <begin position="138"/>
        <end position="158"/>
    </location>
</feature>
<dbReference type="Proteomes" id="UP001202922">
    <property type="component" value="Unassembled WGS sequence"/>
</dbReference>
<dbReference type="EMBL" id="JAKZBV010000001">
    <property type="protein sequence ID" value="MCH6469688.1"/>
    <property type="molecule type" value="Genomic_DNA"/>
</dbReference>
<gene>
    <name evidence="8" type="ORF">L0M17_06755</name>
</gene>
<name>A0ABS9TZ86_9MICC</name>
<feature type="domain" description="Type II secretion system protein GspF" evidence="7">
    <location>
        <begin position="177"/>
        <end position="302"/>
    </location>
</feature>
<feature type="transmembrane region" description="Helical" evidence="6">
    <location>
        <begin position="283"/>
        <end position="303"/>
    </location>
</feature>